<dbReference type="Gene3D" id="3.40.630.30">
    <property type="match status" value="1"/>
</dbReference>
<evidence type="ECO:0000256" key="1">
    <source>
        <dbReference type="ARBA" id="ARBA00022679"/>
    </source>
</evidence>
<evidence type="ECO:0000313" key="5">
    <source>
        <dbReference type="EMBL" id="MFC7234966.1"/>
    </source>
</evidence>
<dbReference type="CDD" id="cd04301">
    <property type="entry name" value="NAT_SF"/>
    <property type="match status" value="1"/>
</dbReference>
<dbReference type="GO" id="GO:0016746">
    <property type="term" value="F:acyltransferase activity"/>
    <property type="evidence" value="ECO:0007669"/>
    <property type="project" value="UniProtKB-KW"/>
</dbReference>
<dbReference type="InterPro" id="IPR051531">
    <property type="entry name" value="N-acetyltransferase"/>
</dbReference>
<dbReference type="AlphaFoldDB" id="A0ABD5ZNJ4"/>
<dbReference type="InterPro" id="IPR016181">
    <property type="entry name" value="Acyl_CoA_acyltransferase"/>
</dbReference>
<sequence>MDRSVFLRDDRVALCPVETDDAAFLARVVNDPEVRAGIGTTTPFARHDEREWIEEGEGTHLLVTADGERVGLIGYEPVEEPWGVAELGYFLDPGAWGNGYATAAVELVTTHAFRERRYEKVVAGVYATNPASARVLEKAGFEREAVLEREAFRDGERVDLHRYALFADR</sequence>
<dbReference type="SUPFAM" id="SSF55729">
    <property type="entry name" value="Acyl-CoA N-acyltransferases (Nat)"/>
    <property type="match status" value="1"/>
</dbReference>
<keyword evidence="2 5" id="KW-0012">Acyltransferase</keyword>
<keyword evidence="1 5" id="KW-0808">Transferase</keyword>
<organism evidence="5 6">
    <name type="scientific">Halosegnis marinus</name>
    <dbReference type="NCBI Taxonomy" id="3034023"/>
    <lineage>
        <taxon>Archaea</taxon>
        <taxon>Methanobacteriati</taxon>
        <taxon>Methanobacteriota</taxon>
        <taxon>Stenosarchaea group</taxon>
        <taxon>Halobacteria</taxon>
        <taxon>Halobacteriales</taxon>
        <taxon>Natronomonadaceae</taxon>
        <taxon>Halosegnis</taxon>
    </lineage>
</organism>
<dbReference type="GeneID" id="79266639"/>
<reference evidence="5 6" key="1">
    <citation type="journal article" date="2019" name="Int. J. Syst. Evol. Microbiol.">
        <title>The Global Catalogue of Microorganisms (GCM) 10K type strain sequencing project: providing services to taxonomists for standard genome sequencing and annotation.</title>
        <authorList>
            <consortium name="The Broad Institute Genomics Platform"/>
            <consortium name="The Broad Institute Genome Sequencing Center for Infectious Disease"/>
            <person name="Wu L."/>
            <person name="Ma J."/>
        </authorList>
    </citation>
    <scope>NUCLEOTIDE SEQUENCE [LARGE SCALE GENOMIC DNA]</scope>
    <source>
        <strain evidence="5 6">DT85</strain>
    </source>
</reference>
<protein>
    <submittedName>
        <fullName evidence="5">GNAT family N-acetyltransferase</fullName>
        <ecNumber evidence="5">2.3.-.-</ecNumber>
    </submittedName>
</protein>
<keyword evidence="6" id="KW-1185">Reference proteome</keyword>
<proteinExistence type="inferred from homology"/>
<dbReference type="RefSeq" id="WP_276235987.1">
    <property type="nucleotide sequence ID" value="NZ_CP119802.1"/>
</dbReference>
<accession>A0ABD5ZNJ4</accession>
<feature type="domain" description="N-acetyltransferase" evidence="4">
    <location>
        <begin position="12"/>
        <end position="159"/>
    </location>
</feature>
<dbReference type="PANTHER" id="PTHR43792">
    <property type="entry name" value="GNAT FAMILY, PUTATIVE (AFU_ORTHOLOGUE AFUA_3G00765)-RELATED-RELATED"/>
    <property type="match status" value="1"/>
</dbReference>
<name>A0ABD5ZNJ4_9EURY</name>
<evidence type="ECO:0000259" key="4">
    <source>
        <dbReference type="PROSITE" id="PS51186"/>
    </source>
</evidence>
<comment type="similarity">
    <text evidence="3">Belongs to the acetyltransferase family. RimJ subfamily.</text>
</comment>
<dbReference type="Proteomes" id="UP001596398">
    <property type="component" value="Unassembled WGS sequence"/>
</dbReference>
<dbReference type="PANTHER" id="PTHR43792:SF8">
    <property type="entry name" value="[RIBOSOMAL PROTEIN US5]-ALANINE N-ACETYLTRANSFERASE"/>
    <property type="match status" value="1"/>
</dbReference>
<dbReference type="InterPro" id="IPR000182">
    <property type="entry name" value="GNAT_dom"/>
</dbReference>
<evidence type="ECO:0000256" key="2">
    <source>
        <dbReference type="ARBA" id="ARBA00023315"/>
    </source>
</evidence>
<dbReference type="EMBL" id="JBHTAP010000001">
    <property type="protein sequence ID" value="MFC7234966.1"/>
    <property type="molecule type" value="Genomic_DNA"/>
</dbReference>
<evidence type="ECO:0000313" key="6">
    <source>
        <dbReference type="Proteomes" id="UP001596398"/>
    </source>
</evidence>
<comment type="caution">
    <text evidence="5">The sequence shown here is derived from an EMBL/GenBank/DDBJ whole genome shotgun (WGS) entry which is preliminary data.</text>
</comment>
<dbReference type="Pfam" id="PF13302">
    <property type="entry name" value="Acetyltransf_3"/>
    <property type="match status" value="1"/>
</dbReference>
<evidence type="ECO:0000256" key="3">
    <source>
        <dbReference type="ARBA" id="ARBA00038502"/>
    </source>
</evidence>
<gene>
    <name evidence="5" type="ORF">ACFQJ4_06480</name>
</gene>
<dbReference type="EC" id="2.3.-.-" evidence="5"/>
<dbReference type="PROSITE" id="PS51186">
    <property type="entry name" value="GNAT"/>
    <property type="match status" value="1"/>
</dbReference>